<comment type="caution">
    <text evidence="2">The sequence shown here is derived from an EMBL/GenBank/DDBJ whole genome shotgun (WGS) entry which is preliminary data.</text>
</comment>
<dbReference type="Proteomes" id="UP000588068">
    <property type="component" value="Unassembled WGS sequence"/>
</dbReference>
<keyword evidence="3" id="KW-1185">Reference proteome</keyword>
<proteinExistence type="predicted"/>
<organism evidence="2 3">
    <name type="scientific">Povalibacter uvarum</name>
    <dbReference type="NCBI Taxonomy" id="732238"/>
    <lineage>
        <taxon>Bacteria</taxon>
        <taxon>Pseudomonadati</taxon>
        <taxon>Pseudomonadota</taxon>
        <taxon>Gammaproteobacteria</taxon>
        <taxon>Steroidobacterales</taxon>
        <taxon>Steroidobacteraceae</taxon>
        <taxon>Povalibacter</taxon>
    </lineage>
</organism>
<dbReference type="EMBL" id="JACHHZ010000003">
    <property type="protein sequence ID" value="MBB6094164.1"/>
    <property type="molecule type" value="Genomic_DNA"/>
</dbReference>
<sequence length="176" mass="18427">MITRNESIGMEALGAPRDAAGATKVRAIIWGTLVAGTLDICAAILTWLMRDVAPPRVLQGVAAGLLGRDSFSGGAPTAALGLFLHFSIMSVIVTLFVLAASRSARLIPSRLLPAIVVGLAYGITVYLVMTYVVVPLSAAVGRPPTLAQFVQGVIVHMLCVGVPIALITRRVLRQDA</sequence>
<keyword evidence="1" id="KW-0812">Transmembrane</keyword>
<evidence type="ECO:0000256" key="1">
    <source>
        <dbReference type="SAM" id="Phobius"/>
    </source>
</evidence>
<evidence type="ECO:0000313" key="3">
    <source>
        <dbReference type="Proteomes" id="UP000588068"/>
    </source>
</evidence>
<evidence type="ECO:0000313" key="2">
    <source>
        <dbReference type="EMBL" id="MBB6094164.1"/>
    </source>
</evidence>
<reference evidence="2 3" key="1">
    <citation type="submission" date="2020-08" db="EMBL/GenBank/DDBJ databases">
        <title>Genomic Encyclopedia of Type Strains, Phase IV (KMG-IV): sequencing the most valuable type-strain genomes for metagenomic binning, comparative biology and taxonomic classification.</title>
        <authorList>
            <person name="Goeker M."/>
        </authorList>
    </citation>
    <scope>NUCLEOTIDE SEQUENCE [LARGE SCALE GENOMIC DNA]</scope>
    <source>
        <strain evidence="2 3">DSM 26723</strain>
    </source>
</reference>
<feature type="transmembrane region" description="Helical" evidence="1">
    <location>
        <begin position="111"/>
        <end position="134"/>
    </location>
</feature>
<name>A0A841HNH3_9GAMM</name>
<feature type="transmembrane region" description="Helical" evidence="1">
    <location>
        <begin position="78"/>
        <end position="99"/>
    </location>
</feature>
<keyword evidence="1" id="KW-0472">Membrane</keyword>
<protein>
    <submittedName>
        <fullName evidence="2">Putative membrane protein YagU involved in acid resistance</fullName>
    </submittedName>
</protein>
<accession>A0A841HNH3</accession>
<feature type="transmembrane region" description="Helical" evidence="1">
    <location>
        <begin position="27"/>
        <end position="49"/>
    </location>
</feature>
<dbReference type="RefSeq" id="WP_184333179.1">
    <property type="nucleotide sequence ID" value="NZ_JACHHZ010000003.1"/>
</dbReference>
<dbReference type="AlphaFoldDB" id="A0A841HNH3"/>
<gene>
    <name evidence="2" type="ORF">HNQ60_003045</name>
</gene>
<keyword evidence="1" id="KW-1133">Transmembrane helix</keyword>
<feature type="transmembrane region" description="Helical" evidence="1">
    <location>
        <begin position="146"/>
        <end position="167"/>
    </location>
</feature>